<keyword evidence="3" id="KW-1185">Reference proteome</keyword>
<comment type="caution">
    <text evidence="2">The sequence shown here is derived from an EMBL/GenBank/DDBJ whole genome shotgun (WGS) entry which is preliminary data.</text>
</comment>
<feature type="region of interest" description="Disordered" evidence="1">
    <location>
        <begin position="20"/>
        <end position="46"/>
    </location>
</feature>
<evidence type="ECO:0000313" key="3">
    <source>
        <dbReference type="Proteomes" id="UP001341840"/>
    </source>
</evidence>
<evidence type="ECO:0000256" key="1">
    <source>
        <dbReference type="SAM" id="MobiDB-lite"/>
    </source>
</evidence>
<dbReference type="Proteomes" id="UP001341840">
    <property type="component" value="Unassembled WGS sequence"/>
</dbReference>
<protein>
    <submittedName>
        <fullName evidence="2">Uncharacterized protein</fullName>
    </submittedName>
</protein>
<name>A0ABU6ZS23_9FABA</name>
<feature type="non-terminal residue" evidence="2">
    <location>
        <position position="76"/>
    </location>
</feature>
<gene>
    <name evidence="2" type="ORF">PIB30_087442</name>
</gene>
<sequence>MALLASVDSAPPHLFLSQPGLYSTAEPQAPRHRPPCFCSATSEHHPTSPILAPISPSLCSLNHRLPLFTSPFLHNQ</sequence>
<dbReference type="EMBL" id="JASCZI010273401">
    <property type="protein sequence ID" value="MED6224782.1"/>
    <property type="molecule type" value="Genomic_DNA"/>
</dbReference>
<accession>A0ABU6ZS23</accession>
<reference evidence="2 3" key="1">
    <citation type="journal article" date="2023" name="Plants (Basel)">
        <title>Bridging the Gap: Combining Genomics and Transcriptomics Approaches to Understand Stylosanthes scabra, an Orphan Legume from the Brazilian Caatinga.</title>
        <authorList>
            <person name="Ferreira-Neto J.R.C."/>
            <person name="da Silva M.D."/>
            <person name="Binneck E."/>
            <person name="de Melo N.F."/>
            <person name="da Silva R.H."/>
            <person name="de Melo A.L.T.M."/>
            <person name="Pandolfi V."/>
            <person name="Bustamante F.O."/>
            <person name="Brasileiro-Vidal A.C."/>
            <person name="Benko-Iseppon A.M."/>
        </authorList>
    </citation>
    <scope>NUCLEOTIDE SEQUENCE [LARGE SCALE GENOMIC DNA]</scope>
    <source>
        <tissue evidence="2">Leaves</tissue>
    </source>
</reference>
<organism evidence="2 3">
    <name type="scientific">Stylosanthes scabra</name>
    <dbReference type="NCBI Taxonomy" id="79078"/>
    <lineage>
        <taxon>Eukaryota</taxon>
        <taxon>Viridiplantae</taxon>
        <taxon>Streptophyta</taxon>
        <taxon>Embryophyta</taxon>
        <taxon>Tracheophyta</taxon>
        <taxon>Spermatophyta</taxon>
        <taxon>Magnoliopsida</taxon>
        <taxon>eudicotyledons</taxon>
        <taxon>Gunneridae</taxon>
        <taxon>Pentapetalae</taxon>
        <taxon>rosids</taxon>
        <taxon>fabids</taxon>
        <taxon>Fabales</taxon>
        <taxon>Fabaceae</taxon>
        <taxon>Papilionoideae</taxon>
        <taxon>50 kb inversion clade</taxon>
        <taxon>dalbergioids sensu lato</taxon>
        <taxon>Dalbergieae</taxon>
        <taxon>Pterocarpus clade</taxon>
        <taxon>Stylosanthes</taxon>
    </lineage>
</organism>
<evidence type="ECO:0000313" key="2">
    <source>
        <dbReference type="EMBL" id="MED6224782.1"/>
    </source>
</evidence>
<proteinExistence type="predicted"/>